<dbReference type="InterPro" id="IPR051053">
    <property type="entry name" value="ECH/Chromodomain_protein"/>
</dbReference>
<dbReference type="InterPro" id="IPR014748">
    <property type="entry name" value="Enoyl-CoA_hydra_C"/>
</dbReference>
<dbReference type="KEGG" id="tasa:A1Q1_03480"/>
<dbReference type="AlphaFoldDB" id="J5QJQ5"/>
<dbReference type="PANTHER" id="PTHR43684">
    <property type="match status" value="1"/>
</dbReference>
<protein>
    <submittedName>
        <fullName evidence="4">Peroxisomal 3,2-trans-enoyl-CoA isomerase</fullName>
    </submittedName>
</protein>
<dbReference type="HOGENOM" id="CLU_009834_7_2_1"/>
<dbReference type="Pfam" id="PF00378">
    <property type="entry name" value="ECH_1"/>
    <property type="match status" value="1"/>
</dbReference>
<dbReference type="EMBL" id="ALBS01000233">
    <property type="protein sequence ID" value="EJT47703.1"/>
    <property type="molecule type" value="Genomic_DNA"/>
</dbReference>
<evidence type="ECO:0000256" key="1">
    <source>
        <dbReference type="ARBA" id="ARBA00004275"/>
    </source>
</evidence>
<dbReference type="RefSeq" id="XP_014178753.1">
    <property type="nucleotide sequence ID" value="XM_014323278.1"/>
</dbReference>
<comment type="caution">
    <text evidence="4">The sequence shown here is derived from an EMBL/GenBank/DDBJ whole genome shotgun (WGS) entry which is preliminary data.</text>
</comment>
<dbReference type="GO" id="GO:0005777">
    <property type="term" value="C:peroxisome"/>
    <property type="evidence" value="ECO:0007669"/>
    <property type="project" value="UniProtKB-SubCell"/>
</dbReference>
<accession>J5QJQ5</accession>
<dbReference type="SUPFAM" id="SSF52096">
    <property type="entry name" value="ClpP/crotonase"/>
    <property type="match status" value="1"/>
</dbReference>
<dbReference type="OrthoDB" id="448450at2759"/>
<evidence type="ECO:0000313" key="4">
    <source>
        <dbReference type="EMBL" id="EJT47703.1"/>
    </source>
</evidence>
<sequence length="276" mass="30007">MAPLPELTEVVPVVHPHGVLELRLNTPKNLNAFGGEKYLELIEGFNWARDNDDIKAVVVTSTGRFFSAGAAIGAGGMGGDGPKTPRTESPATKYIAMLIDFPKLAVCALQGPAYGIAVTTLPLFDLVYAVENVTLTTPFSRLGISLEGCSSVTFPPLFGNSLTTRLLYLAETVPMDDLRHTGLFAGILDPNAFQETVIKKVQDYLEDLAFGSIVVSKAQIRTPEQRKYLHKVNIDEMAAVDERHRSQEHKDAIKRFQEKAKAKAAAKKAGQAQAKL</sequence>
<evidence type="ECO:0000256" key="2">
    <source>
        <dbReference type="ARBA" id="ARBA00023140"/>
    </source>
</evidence>
<keyword evidence="3 4" id="KW-0413">Isomerase</keyword>
<evidence type="ECO:0000256" key="3">
    <source>
        <dbReference type="ARBA" id="ARBA00023235"/>
    </source>
</evidence>
<keyword evidence="2" id="KW-0576">Peroxisome</keyword>
<dbReference type="InterPro" id="IPR001753">
    <property type="entry name" value="Enoyl-CoA_hydra/iso"/>
</dbReference>
<comment type="subcellular location">
    <subcellularLocation>
        <location evidence="1">Peroxisome</location>
    </subcellularLocation>
</comment>
<reference evidence="4 5" key="1">
    <citation type="journal article" date="2012" name="Eukaryot. Cell">
        <title>Draft genome sequence of CBS 2479, the standard type strain of Trichosporon asahii.</title>
        <authorList>
            <person name="Yang R.Y."/>
            <person name="Li H.T."/>
            <person name="Zhu H."/>
            <person name="Zhou G.P."/>
            <person name="Wang M."/>
            <person name="Wang L."/>
        </authorList>
    </citation>
    <scope>NUCLEOTIDE SEQUENCE [LARGE SCALE GENOMIC DNA]</scope>
    <source>
        <strain evidence="5">ATCC 90039 / CBS 2479 / JCM 2466 / KCTC 7840 / NCYC 2677 / UAMH 7654</strain>
    </source>
</reference>
<name>J5QJQ5_TRIAS</name>
<organism evidence="4 5">
    <name type="scientific">Trichosporon asahii var. asahii (strain ATCC 90039 / CBS 2479 / JCM 2466 / KCTC 7840 / NBRC 103889/ NCYC 2677 / UAMH 7654)</name>
    <name type="common">Yeast</name>
    <dbReference type="NCBI Taxonomy" id="1186058"/>
    <lineage>
        <taxon>Eukaryota</taxon>
        <taxon>Fungi</taxon>
        <taxon>Dikarya</taxon>
        <taxon>Basidiomycota</taxon>
        <taxon>Agaricomycotina</taxon>
        <taxon>Tremellomycetes</taxon>
        <taxon>Trichosporonales</taxon>
        <taxon>Trichosporonaceae</taxon>
        <taxon>Trichosporon</taxon>
    </lineage>
</organism>
<evidence type="ECO:0000313" key="5">
    <source>
        <dbReference type="Proteomes" id="UP000002748"/>
    </source>
</evidence>
<dbReference type="GeneID" id="25986993"/>
<dbReference type="Gene3D" id="1.10.12.10">
    <property type="entry name" value="Lyase 2-enoyl-coa Hydratase, Chain A, domain 2"/>
    <property type="match status" value="1"/>
</dbReference>
<dbReference type="Gene3D" id="3.90.226.10">
    <property type="entry name" value="2-enoyl-CoA Hydratase, Chain A, domain 1"/>
    <property type="match status" value="1"/>
</dbReference>
<dbReference type="Proteomes" id="UP000002748">
    <property type="component" value="Unassembled WGS sequence"/>
</dbReference>
<proteinExistence type="predicted"/>
<dbReference type="VEuPathDB" id="FungiDB:A1Q1_03480"/>
<dbReference type="InterPro" id="IPR029045">
    <property type="entry name" value="ClpP/crotonase-like_dom_sf"/>
</dbReference>
<dbReference type="CDD" id="cd06558">
    <property type="entry name" value="crotonase-like"/>
    <property type="match status" value="1"/>
</dbReference>
<dbReference type="PANTHER" id="PTHR43684:SF1">
    <property type="entry name" value="ENOYL-COA DELTA ISOMERASE 2"/>
    <property type="match status" value="1"/>
</dbReference>
<dbReference type="GO" id="GO:0004165">
    <property type="term" value="F:delta(3)-delta(2)-enoyl-CoA isomerase activity"/>
    <property type="evidence" value="ECO:0007669"/>
    <property type="project" value="UniProtKB-ARBA"/>
</dbReference>
<gene>
    <name evidence="4" type="ORF">A1Q1_03480</name>
</gene>